<dbReference type="PANTHER" id="PTHR22594:SF5">
    <property type="entry name" value="ASPARTATE--TRNA LIGASE, MITOCHONDRIAL"/>
    <property type="match status" value="1"/>
</dbReference>
<keyword evidence="8" id="KW-0648">Protein biosynthesis</keyword>
<dbReference type="InterPro" id="IPR021109">
    <property type="entry name" value="Peptidase_aspartic_dom_sf"/>
</dbReference>
<evidence type="ECO:0000256" key="6">
    <source>
        <dbReference type="ARBA" id="ARBA00022801"/>
    </source>
</evidence>
<dbReference type="PRINTS" id="PR00792">
    <property type="entry name" value="PEPSIN"/>
</dbReference>
<accession>A0AAD7TWL6</accession>
<dbReference type="EMBL" id="JAPEVG010000078">
    <property type="protein sequence ID" value="KAJ8487470.1"/>
    <property type="molecule type" value="Genomic_DNA"/>
</dbReference>
<dbReference type="PROSITE" id="PS50862">
    <property type="entry name" value="AA_TRNA_LIGASE_II"/>
    <property type="match status" value="1"/>
</dbReference>
<feature type="chain" id="PRO_5042077779" description="Aspartyl-tRNA synthetase" evidence="11">
    <location>
        <begin position="22"/>
        <end position="1053"/>
    </location>
</feature>
<dbReference type="AlphaFoldDB" id="A0AAD7TWL6"/>
<dbReference type="PANTHER" id="PTHR22594">
    <property type="entry name" value="ASPARTYL/LYSYL-TRNA SYNTHETASE"/>
    <property type="match status" value="1"/>
</dbReference>
<evidence type="ECO:0000313" key="14">
    <source>
        <dbReference type="EMBL" id="KAJ8487470.1"/>
    </source>
</evidence>
<dbReference type="GO" id="GO:0005524">
    <property type="term" value="F:ATP binding"/>
    <property type="evidence" value="ECO:0007669"/>
    <property type="project" value="UniProtKB-KW"/>
</dbReference>
<feature type="active site" evidence="10">
    <location>
        <position position="308"/>
    </location>
</feature>
<dbReference type="Pfam" id="PF00026">
    <property type="entry name" value="Asp"/>
    <property type="match status" value="1"/>
</dbReference>
<evidence type="ECO:0000256" key="5">
    <source>
        <dbReference type="ARBA" id="ARBA00022750"/>
    </source>
</evidence>
<evidence type="ECO:0000256" key="8">
    <source>
        <dbReference type="ARBA" id="ARBA00022917"/>
    </source>
</evidence>
<keyword evidence="6" id="KW-0378">Hydrolase</keyword>
<dbReference type="GO" id="GO:0003676">
    <property type="term" value="F:nucleic acid binding"/>
    <property type="evidence" value="ECO:0007669"/>
    <property type="project" value="InterPro"/>
</dbReference>
<evidence type="ECO:0000256" key="3">
    <source>
        <dbReference type="ARBA" id="ARBA00022670"/>
    </source>
</evidence>
<dbReference type="InterPro" id="IPR034164">
    <property type="entry name" value="Pepsin-like_dom"/>
</dbReference>
<evidence type="ECO:0000313" key="15">
    <source>
        <dbReference type="Proteomes" id="UP001215151"/>
    </source>
</evidence>
<gene>
    <name evidence="14" type="ORF">ONZ51_g4161</name>
</gene>
<dbReference type="PROSITE" id="PS51767">
    <property type="entry name" value="PEPTIDASE_A1"/>
    <property type="match status" value="1"/>
</dbReference>
<dbReference type="SUPFAM" id="SSF50630">
    <property type="entry name" value="Acid proteases"/>
    <property type="match status" value="1"/>
</dbReference>
<reference evidence="14" key="1">
    <citation type="submission" date="2022-11" db="EMBL/GenBank/DDBJ databases">
        <title>Genome Sequence of Cubamyces cubensis.</title>
        <authorList>
            <person name="Buettner E."/>
        </authorList>
    </citation>
    <scope>NUCLEOTIDE SEQUENCE</scope>
    <source>
        <strain evidence="14">MPL-01</strain>
    </source>
</reference>
<dbReference type="FunFam" id="2.40.70.10:FF:000115">
    <property type="entry name" value="Lysosomal aspartic protease"/>
    <property type="match status" value="1"/>
</dbReference>
<dbReference type="InterPro" id="IPR001461">
    <property type="entry name" value="Aspartic_peptidase_A1"/>
</dbReference>
<feature type="domain" description="Aminoacyl-transfer RNA synthetases class-II family profile" evidence="12">
    <location>
        <begin position="568"/>
        <end position="1024"/>
    </location>
</feature>
<dbReference type="InterPro" id="IPR004364">
    <property type="entry name" value="Aa-tRNA-synt_II"/>
</dbReference>
<comment type="similarity">
    <text evidence="1">Belongs to the peptidase A1 family.</text>
</comment>
<feature type="domain" description="Peptidase A1" evidence="13">
    <location>
        <begin position="111"/>
        <end position="419"/>
    </location>
</feature>
<proteinExistence type="inferred from homology"/>
<dbReference type="SUPFAM" id="SSF50249">
    <property type="entry name" value="Nucleic acid-binding proteins"/>
    <property type="match status" value="1"/>
</dbReference>
<dbReference type="GO" id="GO:0004190">
    <property type="term" value="F:aspartic-type endopeptidase activity"/>
    <property type="evidence" value="ECO:0007669"/>
    <property type="project" value="UniProtKB-KW"/>
</dbReference>
<keyword evidence="2" id="KW-0436">Ligase</keyword>
<dbReference type="CDD" id="cd04317">
    <property type="entry name" value="EcAspRS_like_N"/>
    <property type="match status" value="1"/>
</dbReference>
<dbReference type="InterPro" id="IPR033121">
    <property type="entry name" value="PEPTIDASE_A1"/>
</dbReference>
<evidence type="ECO:0000256" key="9">
    <source>
        <dbReference type="ARBA" id="ARBA00023146"/>
    </source>
</evidence>
<evidence type="ECO:0008006" key="16">
    <source>
        <dbReference type="Google" id="ProtNLM"/>
    </source>
</evidence>
<dbReference type="InterPro" id="IPR006195">
    <property type="entry name" value="aa-tRNA-synth_II"/>
</dbReference>
<evidence type="ECO:0000256" key="11">
    <source>
        <dbReference type="SAM" id="SignalP"/>
    </source>
</evidence>
<name>A0AAD7TWL6_9APHY</name>
<evidence type="ECO:0000256" key="7">
    <source>
        <dbReference type="ARBA" id="ARBA00022840"/>
    </source>
</evidence>
<dbReference type="GO" id="GO:0004815">
    <property type="term" value="F:aspartate-tRNA ligase activity"/>
    <property type="evidence" value="ECO:0007669"/>
    <property type="project" value="TreeGrafter"/>
</dbReference>
<keyword evidence="4" id="KW-0547">Nucleotide-binding</keyword>
<dbReference type="GO" id="GO:0006422">
    <property type="term" value="P:aspartyl-tRNA aminoacylation"/>
    <property type="evidence" value="ECO:0007669"/>
    <property type="project" value="TreeGrafter"/>
</dbReference>
<dbReference type="Gene3D" id="3.30.930.10">
    <property type="entry name" value="Bira Bifunctional Protein, Domain 2"/>
    <property type="match status" value="1"/>
</dbReference>
<keyword evidence="11" id="KW-0732">Signal</keyword>
<evidence type="ECO:0000256" key="2">
    <source>
        <dbReference type="ARBA" id="ARBA00022598"/>
    </source>
</evidence>
<dbReference type="CDD" id="cd05471">
    <property type="entry name" value="pepsin_like"/>
    <property type="match status" value="1"/>
</dbReference>
<evidence type="ECO:0000256" key="10">
    <source>
        <dbReference type="PIRSR" id="PIRSR601461-1"/>
    </source>
</evidence>
<dbReference type="Gene3D" id="3.30.1360.30">
    <property type="entry name" value="GAD-like domain"/>
    <property type="match status" value="1"/>
</dbReference>
<dbReference type="InterPro" id="IPR004365">
    <property type="entry name" value="NA-bd_OB_tRNA"/>
</dbReference>
<dbReference type="InterPro" id="IPR045864">
    <property type="entry name" value="aa-tRNA-synth_II/BPL/LPL"/>
</dbReference>
<dbReference type="GO" id="GO:0005739">
    <property type="term" value="C:mitochondrion"/>
    <property type="evidence" value="ECO:0007669"/>
    <property type="project" value="TreeGrafter"/>
</dbReference>
<dbReference type="SUPFAM" id="SSF55681">
    <property type="entry name" value="Class II aaRS and biotin synthetases"/>
    <property type="match status" value="1"/>
</dbReference>
<dbReference type="InterPro" id="IPR004524">
    <property type="entry name" value="Asp-tRNA-ligase_1"/>
</dbReference>
<dbReference type="Gene3D" id="2.40.50.140">
    <property type="entry name" value="Nucleic acid-binding proteins"/>
    <property type="match status" value="1"/>
</dbReference>
<keyword evidence="5" id="KW-0064">Aspartyl protease</keyword>
<protein>
    <recommendedName>
        <fullName evidence="16">Aspartyl-tRNA synthetase</fullName>
    </recommendedName>
</protein>
<dbReference type="Pfam" id="PF01336">
    <property type="entry name" value="tRNA_anti-codon"/>
    <property type="match status" value="1"/>
</dbReference>
<dbReference type="InterPro" id="IPR012340">
    <property type="entry name" value="NA-bd_OB-fold"/>
</dbReference>
<dbReference type="InterPro" id="IPR004115">
    <property type="entry name" value="GAD-like_sf"/>
</dbReference>
<comment type="caution">
    <text evidence="14">The sequence shown here is derived from an EMBL/GenBank/DDBJ whole genome shotgun (WGS) entry which is preliminary data.</text>
</comment>
<evidence type="ECO:0000256" key="1">
    <source>
        <dbReference type="ARBA" id="ARBA00007447"/>
    </source>
</evidence>
<keyword evidence="3" id="KW-0645">Protease</keyword>
<evidence type="ECO:0000259" key="12">
    <source>
        <dbReference type="PROSITE" id="PS50862"/>
    </source>
</evidence>
<evidence type="ECO:0000259" key="13">
    <source>
        <dbReference type="PROSITE" id="PS51767"/>
    </source>
</evidence>
<feature type="active site" evidence="10">
    <location>
        <position position="129"/>
    </location>
</feature>
<dbReference type="Proteomes" id="UP001215151">
    <property type="component" value="Unassembled WGS sequence"/>
</dbReference>
<keyword evidence="15" id="KW-1185">Reference proteome</keyword>
<dbReference type="Pfam" id="PF00152">
    <property type="entry name" value="tRNA-synt_2"/>
    <property type="match status" value="2"/>
</dbReference>
<feature type="signal peptide" evidence="11">
    <location>
        <begin position="1"/>
        <end position="21"/>
    </location>
</feature>
<dbReference type="HAMAP" id="MF_00044">
    <property type="entry name" value="Asp_tRNA_synth_type1"/>
    <property type="match status" value="1"/>
</dbReference>
<keyword evidence="9" id="KW-0030">Aminoacyl-tRNA synthetase</keyword>
<dbReference type="InterPro" id="IPR047089">
    <property type="entry name" value="Asp-tRNA-ligase_1_N"/>
</dbReference>
<evidence type="ECO:0000256" key="4">
    <source>
        <dbReference type="ARBA" id="ARBA00022741"/>
    </source>
</evidence>
<dbReference type="Gene3D" id="2.40.70.10">
    <property type="entry name" value="Acid Proteases"/>
    <property type="match status" value="2"/>
</dbReference>
<dbReference type="GO" id="GO:0006508">
    <property type="term" value="P:proteolysis"/>
    <property type="evidence" value="ECO:0007669"/>
    <property type="project" value="UniProtKB-KW"/>
</dbReference>
<organism evidence="14 15">
    <name type="scientific">Trametes cubensis</name>
    <dbReference type="NCBI Taxonomy" id="1111947"/>
    <lineage>
        <taxon>Eukaryota</taxon>
        <taxon>Fungi</taxon>
        <taxon>Dikarya</taxon>
        <taxon>Basidiomycota</taxon>
        <taxon>Agaricomycotina</taxon>
        <taxon>Agaricomycetes</taxon>
        <taxon>Polyporales</taxon>
        <taxon>Polyporaceae</taxon>
        <taxon>Trametes</taxon>
    </lineage>
</organism>
<keyword evidence="7" id="KW-0067">ATP-binding</keyword>
<sequence length="1053" mass="115552">MISPKAVLFALSLGLLAATAPAPSTDEFTSIPLRRRTTLTRSDNTFDHDEAIRQNVKTANKIRGNIINGQRNTGQLPSGVIKIPAIATLPSRLLVKRQKVPLTDLEDDSEWAGNITVGTPPRTFFIDFDTGSSDLWILSSSCNTCQGTGKALYDASKSSTSALKDGTFEIEYGDGSSTSGPIYTDTVTVGGVKATQQYFSAVTSESPEFVGDPADGILGLAFPAISNLGQDPFFVTAFKQKHAAQNEFAFKLNTTGSELHIGGTNRALYKGSLEYHNLSSNIGYWQIGDAKALVNGKSAASGFQTIIDSGTTIMYGPPDAVKKVYAAVKGSQVYDADNGFYSFPCATPPTLAFAWGGKSWDISFANLNLGETEPNSGQCVGALAGQDLGLGSDVWLLGDSFMKNVYTVFSFARNAVGFAALKRTHTCGTLSLEDVDRKVVLQGWLVPKGKVSKKLSFFGIRDSYGTTQLVADSRMCGPDILAAMREVPEESVVLVEGTVRPRPESQRRDVPAGHVEVAVSAFRLLNPADRNMPFMPFDIQNLANEDLRLRYRYLDLRRAELTNNLKKRSDVAFLVRSTLHEQGFTEVETPMLLNSTPEGAREYLVPTRVKQATSDGDAQPLFYALSQSPQQPKQLLVTSGAVDRYFQLARCFRDEDGRKDRQPEFTQVDLEMAWVSWGEHGETGRTEGQSHDHWRIGGHEVRDIVETIIRRVWKEVEGVDLEERFRVMTYNEAMARYGSDKPDLRFALEIQDVTSQLPQQVRSALEAKDEIIEVIVVSSRPAHASFVASASEIDCDRALERIQVAKGASADWLNKSQIVQSVLASAHPAVDATDLTAALGLTEGGTVWLSRRPRRPEGGWTALGRLRLALSEAAQRKGDLALSDEPKFLWVTEFPLFTRADEDKEFLAHGRWSSSHHPFTAPMFEDIEKMYSGQIEEVRGQHYDLVLNGVEIGGGSVRVHDAAMQEYIFANILQLDEKEKSSFNHLLHALRCGAPPHGGFAFGFDRLMAILCKTASIRDVIAFPKTAAGTDLLFKSPSPSTSEVLAQYALKPL</sequence>